<feature type="region of interest" description="Disordered" evidence="1">
    <location>
        <begin position="158"/>
        <end position="316"/>
    </location>
</feature>
<name>A0A5C3FIG8_PSEA2</name>
<dbReference type="Pfam" id="PF10544">
    <property type="entry name" value="T5orf172"/>
    <property type="match status" value="1"/>
</dbReference>
<dbReference type="PANTHER" id="PTHR28094:SF1">
    <property type="entry name" value="MEIOTICALLY UP-REGULATED GENE 113 PROTEIN"/>
    <property type="match status" value="1"/>
</dbReference>
<dbReference type="AlphaFoldDB" id="A0A5C3FIG8"/>
<dbReference type="InterPro" id="IPR018306">
    <property type="entry name" value="Phage_T5_Orf172_DNA-bd"/>
</dbReference>
<dbReference type="EMBL" id="OOIQ01000002">
    <property type="protein sequence ID" value="SPO43311.1"/>
    <property type="molecule type" value="Genomic_DNA"/>
</dbReference>
<proteinExistence type="predicted"/>
<feature type="region of interest" description="Disordered" evidence="1">
    <location>
        <begin position="27"/>
        <end position="59"/>
    </location>
</feature>
<feature type="domain" description="Bacteriophage T5 Orf172 DNA-binding" evidence="2">
    <location>
        <begin position="403"/>
        <end position="525"/>
    </location>
</feature>
<feature type="region of interest" description="Disordered" evidence="1">
    <location>
        <begin position="73"/>
        <end position="145"/>
    </location>
</feature>
<keyword evidence="4" id="KW-1185">Reference proteome</keyword>
<protein>
    <recommendedName>
        <fullName evidence="2">Bacteriophage T5 Orf172 DNA-binding domain-containing protein</fullName>
    </recommendedName>
</protein>
<feature type="compositionally biased region" description="Polar residues" evidence="1">
    <location>
        <begin position="133"/>
        <end position="142"/>
    </location>
</feature>
<feature type="compositionally biased region" description="Basic and acidic residues" evidence="1">
    <location>
        <begin position="98"/>
        <end position="107"/>
    </location>
</feature>
<dbReference type="OrthoDB" id="2417614at2759"/>
<evidence type="ECO:0000256" key="1">
    <source>
        <dbReference type="SAM" id="MobiDB-lite"/>
    </source>
</evidence>
<gene>
    <name evidence="3" type="ORF">PSANT_00995</name>
</gene>
<evidence type="ECO:0000259" key="2">
    <source>
        <dbReference type="Pfam" id="PF10544"/>
    </source>
</evidence>
<sequence length="543" mass="59458">MTSSRPSSEDSKGFSLKDAFKRFSIRARSSSPACDAHGKPPSTALPRPPSFHKAAKSASTAVSLPPYLAHLAASTSTAPPPRPFAEPRVSGTAPAPARYDHDIEPHRLPPRPPAFMSAAPKQQLSSHKPAPSQHPTSLTPANIQVDVYSKQPYPWELVPQLKARPGTSSADRDSSAPSDEVEKENRIPQSNSAQQTHAKTTQEPINLVTPPRAPGKLRQKSPSPSTPLGARTPNGSQRDPSCPPVRGQCWGIKQDGTRCTRKVRTSSHTNKLAAAGTAKERSRFERGASAPPMLHQDASAGQPLAIGDSGSEDDLGTAVARRQRLASPASKDAAEDIEEVYCFQHVAEVNKTTGFYPGTRSSASDFVQFSDWFGTVELSDHAQALLRRAMSRPPTDFDRAEQGYIYIYELRDRSSATHLCLKVGRTVNVLRRLGQWRTRCYSKDPLLRAFHPSAHDQGMLSGADAVEAPGVVLSHRWETLVHLELDAVGQRVLEVCHDCGTRHREIFMIPRSPRLQHGQEQADGFEVVQQVVHKWMRFVQAIA</sequence>
<dbReference type="InterPro" id="IPR053006">
    <property type="entry name" value="Meiosis_regulatory"/>
</dbReference>
<accession>A0A5C3FIG8</accession>
<dbReference type="PANTHER" id="PTHR28094">
    <property type="entry name" value="MEIOTICALLY UP-REGULATED GENE 113 PROTEIN"/>
    <property type="match status" value="1"/>
</dbReference>
<dbReference type="RefSeq" id="XP_014659060.1">
    <property type="nucleotide sequence ID" value="XM_014803574.1"/>
</dbReference>
<dbReference type="Proteomes" id="UP000325008">
    <property type="component" value="Unassembled WGS sequence"/>
</dbReference>
<organism evidence="3 4">
    <name type="scientific">Pseudozyma antarctica</name>
    <name type="common">Yeast</name>
    <name type="synonym">Candida antarctica</name>
    <dbReference type="NCBI Taxonomy" id="84753"/>
    <lineage>
        <taxon>Eukaryota</taxon>
        <taxon>Fungi</taxon>
        <taxon>Dikarya</taxon>
        <taxon>Basidiomycota</taxon>
        <taxon>Ustilaginomycotina</taxon>
        <taxon>Ustilaginomycetes</taxon>
        <taxon>Ustilaginales</taxon>
        <taxon>Ustilaginaceae</taxon>
        <taxon>Moesziomyces</taxon>
    </lineage>
</organism>
<feature type="compositionally biased region" description="Polar residues" evidence="1">
    <location>
        <begin position="187"/>
        <end position="204"/>
    </location>
</feature>
<comment type="caution">
    <text evidence="3">The sequence shown here is derived from an EMBL/GenBank/DDBJ whole genome shotgun (WGS) entry which is preliminary data.</text>
</comment>
<evidence type="ECO:0000313" key="3">
    <source>
        <dbReference type="EMBL" id="SPO43311.1"/>
    </source>
</evidence>
<reference evidence="3" key="1">
    <citation type="submission" date="2018-03" db="EMBL/GenBank/DDBJ databases">
        <authorList>
            <person name="Guldener U."/>
        </authorList>
    </citation>
    <scope>NUCLEOTIDE SEQUENCE [LARGE SCALE GENOMIC DNA]</scope>
    <source>
        <strain evidence="3">ATCC34888</strain>
    </source>
</reference>
<evidence type="ECO:0000313" key="4">
    <source>
        <dbReference type="Proteomes" id="UP000325008"/>
    </source>
</evidence>